<evidence type="ECO:0008006" key="9">
    <source>
        <dbReference type="Google" id="ProtNLM"/>
    </source>
</evidence>
<organism evidence="7 8">
    <name type="scientific">Mariprofundus micogutta</name>
    <dbReference type="NCBI Taxonomy" id="1921010"/>
    <lineage>
        <taxon>Bacteria</taxon>
        <taxon>Pseudomonadati</taxon>
        <taxon>Pseudomonadota</taxon>
        <taxon>Candidatius Mariprofundia</taxon>
        <taxon>Mariprofundales</taxon>
        <taxon>Mariprofundaceae</taxon>
        <taxon>Mariprofundus</taxon>
    </lineage>
</organism>
<dbReference type="Proteomes" id="UP000231632">
    <property type="component" value="Unassembled WGS sequence"/>
</dbReference>
<name>A0A1L8CQK3_9PROT</name>
<dbReference type="SUPFAM" id="SSF144091">
    <property type="entry name" value="Rhomboid-like"/>
    <property type="match status" value="1"/>
</dbReference>
<accession>A0A1L8CQK3</accession>
<dbReference type="AlphaFoldDB" id="A0A1L8CQK3"/>
<keyword evidence="4 6" id="KW-0472">Membrane</keyword>
<evidence type="ECO:0000256" key="3">
    <source>
        <dbReference type="ARBA" id="ARBA00022989"/>
    </source>
</evidence>
<feature type="compositionally biased region" description="Pro residues" evidence="5">
    <location>
        <begin position="205"/>
        <end position="217"/>
    </location>
</feature>
<dbReference type="InterPro" id="IPR035952">
    <property type="entry name" value="Rhomboid-like_sf"/>
</dbReference>
<dbReference type="OrthoDB" id="196054at2"/>
<keyword evidence="2 6" id="KW-0812">Transmembrane</keyword>
<proteinExistence type="predicted"/>
<evidence type="ECO:0000256" key="6">
    <source>
        <dbReference type="SAM" id="Phobius"/>
    </source>
</evidence>
<evidence type="ECO:0000313" key="7">
    <source>
        <dbReference type="EMBL" id="GAV21205.1"/>
    </source>
</evidence>
<dbReference type="Gene3D" id="1.20.1540.10">
    <property type="entry name" value="Rhomboid-like"/>
    <property type="match status" value="1"/>
</dbReference>
<evidence type="ECO:0000256" key="5">
    <source>
        <dbReference type="SAM" id="MobiDB-lite"/>
    </source>
</evidence>
<evidence type="ECO:0000313" key="8">
    <source>
        <dbReference type="Proteomes" id="UP000231632"/>
    </source>
</evidence>
<protein>
    <recommendedName>
        <fullName evidence="9">Peptidase S54 rhomboid domain-containing protein</fullName>
    </recommendedName>
</protein>
<comment type="caution">
    <text evidence="7">The sequence shown here is derived from an EMBL/GenBank/DDBJ whole genome shotgun (WGS) entry which is preliminary data.</text>
</comment>
<reference evidence="7 8" key="1">
    <citation type="journal article" date="2017" name="Arch. Microbiol.">
        <title>Mariprofundus micogutta sp. nov., a novel iron-oxidizing zetaproteobacterium isolated from a deep-sea hydrothermal field at the Bayonnaise knoll of the Izu-Ogasawara arc, and a description of Mariprofundales ord. nov. and Zetaproteobacteria classis nov.</title>
        <authorList>
            <person name="Makita H."/>
            <person name="Tanaka E."/>
            <person name="Mitsunobu S."/>
            <person name="Miyazaki M."/>
            <person name="Nunoura T."/>
            <person name="Uematsu K."/>
            <person name="Takaki Y."/>
            <person name="Nishi S."/>
            <person name="Shimamura S."/>
            <person name="Takai K."/>
        </authorList>
    </citation>
    <scope>NUCLEOTIDE SEQUENCE [LARGE SCALE GENOMIC DNA]</scope>
    <source>
        <strain evidence="7 8">ET2</strain>
    </source>
</reference>
<evidence type="ECO:0000256" key="2">
    <source>
        <dbReference type="ARBA" id="ARBA00022692"/>
    </source>
</evidence>
<dbReference type="GO" id="GO:0016020">
    <property type="term" value="C:membrane"/>
    <property type="evidence" value="ECO:0007669"/>
    <property type="project" value="UniProtKB-SubCell"/>
</dbReference>
<feature type="region of interest" description="Disordered" evidence="5">
    <location>
        <begin position="197"/>
        <end position="232"/>
    </location>
</feature>
<gene>
    <name evidence="7" type="ORF">MMIC_P2185</name>
</gene>
<dbReference type="RefSeq" id="WP_072660509.1">
    <property type="nucleotide sequence ID" value="NZ_BDFD01000023.1"/>
</dbReference>
<dbReference type="EMBL" id="BDFD01000023">
    <property type="protein sequence ID" value="GAV21205.1"/>
    <property type="molecule type" value="Genomic_DNA"/>
</dbReference>
<sequence length="232" mass="26645">MFGFLFAIACWGIWYLTPERADLLIYSRQAIIDGEWWRLWTAQLTHDSQLQLTIDSTALFLLGLLLNRYVKFLHLLIASVFAMPVMMWLLFYFMPDVEVYRGSTGLVTMVWMMTSWFLIVECKSLVLRLFLGYPLLFILLGKICIEGLAVWTTYAVASEDLQILWRIQGVGALLGVALFTPFDRIYLGARKINRKPRARMTPDGKPIPLPLNAPRPPADGKKLPPLIPRPKR</sequence>
<evidence type="ECO:0000256" key="4">
    <source>
        <dbReference type="ARBA" id="ARBA00023136"/>
    </source>
</evidence>
<feature type="transmembrane region" description="Helical" evidence="6">
    <location>
        <begin position="99"/>
        <end position="119"/>
    </location>
</feature>
<feature type="transmembrane region" description="Helical" evidence="6">
    <location>
        <begin position="131"/>
        <end position="151"/>
    </location>
</feature>
<feature type="transmembrane region" description="Helical" evidence="6">
    <location>
        <begin position="73"/>
        <end position="93"/>
    </location>
</feature>
<keyword evidence="8" id="KW-1185">Reference proteome</keyword>
<evidence type="ECO:0000256" key="1">
    <source>
        <dbReference type="ARBA" id="ARBA00004141"/>
    </source>
</evidence>
<dbReference type="STRING" id="1921010.MMIC_P2185"/>
<comment type="subcellular location">
    <subcellularLocation>
        <location evidence="1">Membrane</location>
        <topology evidence="1">Multi-pass membrane protein</topology>
    </subcellularLocation>
</comment>
<keyword evidence="3 6" id="KW-1133">Transmembrane helix</keyword>
<feature type="transmembrane region" description="Helical" evidence="6">
    <location>
        <begin position="163"/>
        <end position="187"/>
    </location>
</feature>